<keyword evidence="2" id="KW-1185">Reference proteome</keyword>
<comment type="caution">
    <text evidence="1">The sequence shown here is derived from an EMBL/GenBank/DDBJ whole genome shotgun (WGS) entry which is preliminary data.</text>
</comment>
<evidence type="ECO:0000313" key="1">
    <source>
        <dbReference type="EMBL" id="KAK8946565.1"/>
    </source>
</evidence>
<sequence>MGMLEAVINGLLPKSVPIFRELVTASTQPNQLFVHPAMSHGLTSNDTRNLVTEIPQKTIFASLNKE</sequence>
<organism evidence="1 2">
    <name type="scientific">Platanthera zijinensis</name>
    <dbReference type="NCBI Taxonomy" id="2320716"/>
    <lineage>
        <taxon>Eukaryota</taxon>
        <taxon>Viridiplantae</taxon>
        <taxon>Streptophyta</taxon>
        <taxon>Embryophyta</taxon>
        <taxon>Tracheophyta</taxon>
        <taxon>Spermatophyta</taxon>
        <taxon>Magnoliopsida</taxon>
        <taxon>Liliopsida</taxon>
        <taxon>Asparagales</taxon>
        <taxon>Orchidaceae</taxon>
        <taxon>Orchidoideae</taxon>
        <taxon>Orchideae</taxon>
        <taxon>Orchidinae</taxon>
        <taxon>Platanthera</taxon>
    </lineage>
</organism>
<gene>
    <name evidence="1" type="ORF">KSP39_PZI007335</name>
</gene>
<reference evidence="1 2" key="1">
    <citation type="journal article" date="2022" name="Nat. Plants">
        <title>Genomes of leafy and leafless Platanthera orchids illuminate the evolution of mycoheterotrophy.</title>
        <authorList>
            <person name="Li M.H."/>
            <person name="Liu K.W."/>
            <person name="Li Z."/>
            <person name="Lu H.C."/>
            <person name="Ye Q.L."/>
            <person name="Zhang D."/>
            <person name="Wang J.Y."/>
            <person name="Li Y.F."/>
            <person name="Zhong Z.M."/>
            <person name="Liu X."/>
            <person name="Yu X."/>
            <person name="Liu D.K."/>
            <person name="Tu X.D."/>
            <person name="Liu B."/>
            <person name="Hao Y."/>
            <person name="Liao X.Y."/>
            <person name="Jiang Y.T."/>
            <person name="Sun W.H."/>
            <person name="Chen J."/>
            <person name="Chen Y.Q."/>
            <person name="Ai Y."/>
            <person name="Zhai J.W."/>
            <person name="Wu S.S."/>
            <person name="Zhou Z."/>
            <person name="Hsiao Y.Y."/>
            <person name="Wu W.L."/>
            <person name="Chen Y.Y."/>
            <person name="Lin Y.F."/>
            <person name="Hsu J.L."/>
            <person name="Li C.Y."/>
            <person name="Wang Z.W."/>
            <person name="Zhao X."/>
            <person name="Zhong W.Y."/>
            <person name="Ma X.K."/>
            <person name="Ma L."/>
            <person name="Huang J."/>
            <person name="Chen G.Z."/>
            <person name="Huang M.Z."/>
            <person name="Huang L."/>
            <person name="Peng D.H."/>
            <person name="Luo Y.B."/>
            <person name="Zou S.Q."/>
            <person name="Chen S.P."/>
            <person name="Lan S."/>
            <person name="Tsai W.C."/>
            <person name="Van de Peer Y."/>
            <person name="Liu Z.J."/>
        </authorList>
    </citation>
    <scope>NUCLEOTIDE SEQUENCE [LARGE SCALE GENOMIC DNA]</scope>
    <source>
        <strain evidence="1">Lor287</strain>
    </source>
</reference>
<proteinExistence type="predicted"/>
<dbReference type="Proteomes" id="UP001418222">
    <property type="component" value="Unassembled WGS sequence"/>
</dbReference>
<dbReference type="AlphaFoldDB" id="A0AAP0BQD6"/>
<protein>
    <submittedName>
        <fullName evidence="1">Uncharacterized protein</fullName>
    </submittedName>
</protein>
<evidence type="ECO:0000313" key="2">
    <source>
        <dbReference type="Proteomes" id="UP001418222"/>
    </source>
</evidence>
<accession>A0AAP0BQD6</accession>
<name>A0AAP0BQD6_9ASPA</name>
<dbReference type="EMBL" id="JBBWWQ010000005">
    <property type="protein sequence ID" value="KAK8946565.1"/>
    <property type="molecule type" value="Genomic_DNA"/>
</dbReference>